<protein>
    <submittedName>
        <fullName evidence="1">Uncharacterized protein</fullName>
    </submittedName>
</protein>
<sequence length="240" mass="26667">MSDKKLSVPELSALVVLMVEADEVSNPELKERYGLTLTGNERIHLNDLKLVDSRKVKRGAYAHVLTDLGWARMTEELHAGTVPVLPGSAGAMARALLIGLQRFMKRTDHRLADIFQPHDDSVVTASPASAVELEMTSKPEVELELDVMPEPASDLDVESRIRTAYIELARKPGTWVSLTELRPLLGDATREKVDDVLTQMNDMQDVNIVPESNQKKLTQQDRDAAVTIGDQEKHLLWIGV</sequence>
<reference evidence="1 2" key="1">
    <citation type="submission" date="2017-06" db="EMBL/GenBank/DDBJ databases">
        <authorList>
            <person name="Kim H.J."/>
            <person name="Triplett B.A."/>
        </authorList>
    </citation>
    <scope>NUCLEOTIDE SEQUENCE [LARGE SCALE GENOMIC DNA]</scope>
    <source>
        <strain evidence="1 2">CGMCC 4.2132</strain>
    </source>
</reference>
<organism evidence="1 2">
    <name type="scientific">Streptosporangium subroseum</name>
    <dbReference type="NCBI Taxonomy" id="106412"/>
    <lineage>
        <taxon>Bacteria</taxon>
        <taxon>Bacillati</taxon>
        <taxon>Actinomycetota</taxon>
        <taxon>Actinomycetes</taxon>
        <taxon>Streptosporangiales</taxon>
        <taxon>Streptosporangiaceae</taxon>
        <taxon>Streptosporangium</taxon>
    </lineage>
</organism>
<proteinExistence type="predicted"/>
<dbReference type="RefSeq" id="WP_089210112.1">
    <property type="nucleotide sequence ID" value="NZ_FZOD01000030.1"/>
</dbReference>
<dbReference type="OrthoDB" id="3822696at2"/>
<evidence type="ECO:0000313" key="1">
    <source>
        <dbReference type="EMBL" id="SNT24739.1"/>
    </source>
</evidence>
<dbReference type="AlphaFoldDB" id="A0A239L4X3"/>
<dbReference type="Proteomes" id="UP000198282">
    <property type="component" value="Unassembled WGS sequence"/>
</dbReference>
<gene>
    <name evidence="1" type="ORF">SAMN05216276_103061</name>
</gene>
<dbReference type="EMBL" id="FZOD01000030">
    <property type="protein sequence ID" value="SNT24739.1"/>
    <property type="molecule type" value="Genomic_DNA"/>
</dbReference>
<name>A0A239L4X3_9ACTN</name>
<accession>A0A239L4X3</accession>
<evidence type="ECO:0000313" key="2">
    <source>
        <dbReference type="Proteomes" id="UP000198282"/>
    </source>
</evidence>
<keyword evidence="2" id="KW-1185">Reference proteome</keyword>